<keyword evidence="2" id="KW-0288">FMN</keyword>
<dbReference type="PANTHER" id="PTHR42847:SF4">
    <property type="entry name" value="ALKANESULFONATE MONOOXYGENASE-RELATED"/>
    <property type="match status" value="1"/>
</dbReference>
<dbReference type="GO" id="GO:0046306">
    <property type="term" value="P:alkanesulfonate catabolic process"/>
    <property type="evidence" value="ECO:0007669"/>
    <property type="project" value="TreeGrafter"/>
</dbReference>
<feature type="domain" description="Luciferase-like" evidence="5">
    <location>
        <begin position="14"/>
        <end position="252"/>
    </location>
</feature>
<dbReference type="Proteomes" id="UP000523007">
    <property type="component" value="Unassembled WGS sequence"/>
</dbReference>
<keyword evidence="1" id="KW-0285">Flavoprotein</keyword>
<dbReference type="NCBIfam" id="TIGR03619">
    <property type="entry name" value="F420_Rv2161c"/>
    <property type="match status" value="1"/>
</dbReference>
<evidence type="ECO:0000259" key="5">
    <source>
        <dbReference type="Pfam" id="PF00296"/>
    </source>
</evidence>
<evidence type="ECO:0000313" key="7">
    <source>
        <dbReference type="Proteomes" id="UP000523007"/>
    </source>
</evidence>
<evidence type="ECO:0000256" key="4">
    <source>
        <dbReference type="ARBA" id="ARBA00023033"/>
    </source>
</evidence>
<protein>
    <submittedName>
        <fullName evidence="6">Putative F420-dependent oxidoreductase</fullName>
    </submittedName>
</protein>
<dbReference type="AlphaFoldDB" id="A0A7W7RPP0"/>
<keyword evidence="7" id="KW-1185">Reference proteome</keyword>
<dbReference type="InterPro" id="IPR050172">
    <property type="entry name" value="SsuD_RutA_monooxygenase"/>
</dbReference>
<name>A0A7W7RPP0_9ACTN</name>
<dbReference type="GO" id="GO:0008726">
    <property type="term" value="F:alkanesulfonate monooxygenase activity"/>
    <property type="evidence" value="ECO:0007669"/>
    <property type="project" value="TreeGrafter"/>
</dbReference>
<evidence type="ECO:0000256" key="2">
    <source>
        <dbReference type="ARBA" id="ARBA00022643"/>
    </source>
</evidence>
<comment type="caution">
    <text evidence="6">The sequence shown here is derived from an EMBL/GenBank/DDBJ whole genome shotgun (WGS) entry which is preliminary data.</text>
</comment>
<evidence type="ECO:0000256" key="3">
    <source>
        <dbReference type="ARBA" id="ARBA00023002"/>
    </source>
</evidence>
<dbReference type="InterPro" id="IPR036661">
    <property type="entry name" value="Luciferase-like_sf"/>
</dbReference>
<proteinExistence type="predicted"/>
<dbReference type="InterPro" id="IPR019921">
    <property type="entry name" value="Lucif-like_OxRdtase_Rv2161c"/>
</dbReference>
<dbReference type="SUPFAM" id="SSF51679">
    <property type="entry name" value="Bacterial luciferase-like"/>
    <property type="match status" value="1"/>
</dbReference>
<evidence type="ECO:0000256" key="1">
    <source>
        <dbReference type="ARBA" id="ARBA00022630"/>
    </source>
</evidence>
<dbReference type="Gene3D" id="3.20.20.30">
    <property type="entry name" value="Luciferase-like domain"/>
    <property type="match status" value="1"/>
</dbReference>
<dbReference type="Pfam" id="PF00296">
    <property type="entry name" value="Bac_luciferase"/>
    <property type="match status" value="1"/>
</dbReference>
<evidence type="ECO:0000313" key="6">
    <source>
        <dbReference type="EMBL" id="MBB4935291.1"/>
    </source>
</evidence>
<gene>
    <name evidence="6" type="ORF">F4561_006185</name>
</gene>
<dbReference type="EMBL" id="JACHJT010000002">
    <property type="protein sequence ID" value="MBB4935291.1"/>
    <property type="molecule type" value="Genomic_DNA"/>
</dbReference>
<sequence>MELGFSLPCSGSWATPHNQVRIAQAAERLGYHRLWTLQRLMRPVEPQNDYPPLAGQPWPATFEITQDPIVTLAHVAASTSTIGLGTAVLVAPYYPPLLLGKQLATLDQVAGGRLAVGLGLGWSKDEYEAVGVPFARRGARMDEFVRCLRRVLSDDVVEFHGEFYDIPASRVEPKPLQRPSPPLLIGGYGKKAMRRAAALGDGFVGGNLPLPAVRRVLDGLESAYRDAGRDVSQARVASRGAVQVFSEPQGADRRPLFGTLGEIRDDIARYRDAGIDELFLELNFDPAIGGPDADPEATTDYALDVLAELAPDAS</sequence>
<accession>A0A7W7RPP0</accession>
<dbReference type="PANTHER" id="PTHR42847">
    <property type="entry name" value="ALKANESULFONATE MONOOXYGENASE"/>
    <property type="match status" value="1"/>
</dbReference>
<keyword evidence="3" id="KW-0560">Oxidoreductase</keyword>
<dbReference type="InterPro" id="IPR011251">
    <property type="entry name" value="Luciferase-like_dom"/>
</dbReference>
<organism evidence="6 7">
    <name type="scientific">Lipingzhangella halophila</name>
    <dbReference type="NCBI Taxonomy" id="1783352"/>
    <lineage>
        <taxon>Bacteria</taxon>
        <taxon>Bacillati</taxon>
        <taxon>Actinomycetota</taxon>
        <taxon>Actinomycetes</taxon>
        <taxon>Streptosporangiales</taxon>
        <taxon>Nocardiopsidaceae</taxon>
        <taxon>Lipingzhangella</taxon>
    </lineage>
</organism>
<dbReference type="RefSeq" id="WP_184585042.1">
    <property type="nucleotide sequence ID" value="NZ_JACHJT010000002.1"/>
</dbReference>
<keyword evidence="4" id="KW-0503">Monooxygenase</keyword>
<reference evidence="6 7" key="1">
    <citation type="submission" date="2020-08" db="EMBL/GenBank/DDBJ databases">
        <title>Sequencing the genomes of 1000 actinobacteria strains.</title>
        <authorList>
            <person name="Klenk H.-P."/>
        </authorList>
    </citation>
    <scope>NUCLEOTIDE SEQUENCE [LARGE SCALE GENOMIC DNA]</scope>
    <source>
        <strain evidence="6 7">DSM 102030</strain>
    </source>
</reference>